<dbReference type="SUPFAM" id="SSF53335">
    <property type="entry name" value="S-adenosyl-L-methionine-dependent methyltransferases"/>
    <property type="match status" value="1"/>
</dbReference>
<feature type="domain" description="Aspartyl/asparaginy/proline hydroxylase" evidence="5">
    <location>
        <begin position="358"/>
        <end position="524"/>
    </location>
</feature>
<keyword evidence="2" id="KW-0223">Dioxygenase</keyword>
<dbReference type="Pfam" id="PF08241">
    <property type="entry name" value="Methyltransf_11"/>
    <property type="match status" value="1"/>
</dbReference>
<dbReference type="Gene3D" id="3.40.50.150">
    <property type="entry name" value="Vaccinia Virus protein VP39"/>
    <property type="match status" value="1"/>
</dbReference>
<dbReference type="InterPro" id="IPR027443">
    <property type="entry name" value="IPNS-like_sf"/>
</dbReference>
<feature type="compositionally biased region" description="Basic and acidic residues" evidence="4">
    <location>
        <begin position="298"/>
        <end position="313"/>
    </location>
</feature>
<feature type="region of interest" description="Disordered" evidence="4">
    <location>
        <begin position="295"/>
        <end position="339"/>
    </location>
</feature>
<evidence type="ECO:0000313" key="8">
    <source>
        <dbReference type="Proteomes" id="UP001146120"/>
    </source>
</evidence>
<sequence length="558" mass="62349">MASNAHAPRKTTIEEFYDGLYHSPIYAQHHRTLCNVGFHPLTALPSSAEAQLLAQHPQDQFSLQLYQELFALVPEDLTRRLRAQGNREAVRVLDAGCGPGGGLCKLRTLFPHAELLGVDVSSQAMERTKENWKAFAEALPKFGGSSKPRLFQQSFESMSSVASASVDVVCSVQALSEATSVQQALSEFARVLVPGGWLFIADFVPSDASTDRIQQEVLDRTNPVTSDLELMQQKLVSFNAAISCKNNSPSMEKLIEQFIPSEFQADMQTFFFVKKSTLYEELRLGQRGYRLLALRKQGRSETDSPRENTKQDGEGESWSDANADHGSESDYSEGEIDDDDLPNFYEPTEMYPQLAILQENYDVILEEMNAVMQSAAWPCWPEKHYASAASEWRVFPFCYTFPAYDASRTTWVDATCAMCPRTVALLKSLPDIRTALFSKLGPKTTLGAHRGWADLSNDILRCHLGLVVPTLDNGKPCCSMVVGDDAQPHQDRGLMVFDDSKLHYAYNHHPTKTRIVLIVDFYRPDHLPRGRARGGHTDELDEFIETFGRQAMGGMAPN</sequence>
<reference evidence="7" key="1">
    <citation type="submission" date="2022-11" db="EMBL/GenBank/DDBJ databases">
        <authorList>
            <person name="Morgan W.R."/>
            <person name="Tartar A."/>
        </authorList>
    </citation>
    <scope>NUCLEOTIDE SEQUENCE</scope>
    <source>
        <strain evidence="7">ARSEF 373</strain>
    </source>
</reference>
<dbReference type="InterPro" id="IPR029063">
    <property type="entry name" value="SAM-dependent_MTases_sf"/>
</dbReference>
<dbReference type="Gene3D" id="2.60.120.330">
    <property type="entry name" value="B-lactam Antibiotic, Isopenicillin N Synthase, Chain"/>
    <property type="match status" value="1"/>
</dbReference>
<dbReference type="PANTHER" id="PTHR46332">
    <property type="entry name" value="ASPARTATE BETA-HYDROXYLASE DOMAIN-CONTAINING PROTEIN 2"/>
    <property type="match status" value="1"/>
</dbReference>
<dbReference type="CDD" id="cd02440">
    <property type="entry name" value="AdoMet_MTases"/>
    <property type="match status" value="1"/>
</dbReference>
<evidence type="ECO:0000256" key="1">
    <source>
        <dbReference type="ARBA" id="ARBA00007730"/>
    </source>
</evidence>
<dbReference type="Proteomes" id="UP001146120">
    <property type="component" value="Unassembled WGS sequence"/>
</dbReference>
<dbReference type="GO" id="GO:0008757">
    <property type="term" value="F:S-adenosylmethionine-dependent methyltransferase activity"/>
    <property type="evidence" value="ECO:0007669"/>
    <property type="project" value="InterPro"/>
</dbReference>
<dbReference type="InterPro" id="IPR051821">
    <property type="entry name" value="Asp/Asn_beta-hydroxylase"/>
</dbReference>
<proteinExistence type="inferred from homology"/>
<feature type="compositionally biased region" description="Acidic residues" evidence="4">
    <location>
        <begin position="330"/>
        <end position="339"/>
    </location>
</feature>
<evidence type="ECO:0000313" key="7">
    <source>
        <dbReference type="EMBL" id="DAZ99929.1"/>
    </source>
</evidence>
<protein>
    <recommendedName>
        <fullName evidence="9">Aspartyl/asparaginy/proline hydroxylase domain-containing protein</fullName>
    </recommendedName>
</protein>
<comment type="caution">
    <text evidence="7">The sequence shown here is derived from an EMBL/GenBank/DDBJ whole genome shotgun (WGS) entry which is preliminary data.</text>
</comment>
<reference evidence="7" key="2">
    <citation type="journal article" date="2023" name="Microbiol Resour">
        <title>Decontamination and Annotation of the Draft Genome Sequence of the Oomycete Lagenidium giganteum ARSEF 373.</title>
        <authorList>
            <person name="Morgan W.R."/>
            <person name="Tartar A."/>
        </authorList>
    </citation>
    <scope>NUCLEOTIDE SEQUENCE</scope>
    <source>
        <strain evidence="7">ARSEF 373</strain>
    </source>
</reference>
<evidence type="ECO:0000256" key="3">
    <source>
        <dbReference type="ARBA" id="ARBA00023002"/>
    </source>
</evidence>
<comment type="similarity">
    <text evidence="1">Belongs to the aspartyl/asparaginyl beta-hydroxylase family.</text>
</comment>
<dbReference type="InterPro" id="IPR013216">
    <property type="entry name" value="Methyltransf_11"/>
</dbReference>
<name>A0AAV2Z5E6_9STRA</name>
<evidence type="ECO:0008006" key="9">
    <source>
        <dbReference type="Google" id="ProtNLM"/>
    </source>
</evidence>
<accession>A0AAV2Z5E6</accession>
<organism evidence="7 8">
    <name type="scientific">Lagenidium giganteum</name>
    <dbReference type="NCBI Taxonomy" id="4803"/>
    <lineage>
        <taxon>Eukaryota</taxon>
        <taxon>Sar</taxon>
        <taxon>Stramenopiles</taxon>
        <taxon>Oomycota</taxon>
        <taxon>Peronosporomycetes</taxon>
        <taxon>Pythiales</taxon>
        <taxon>Pythiaceae</taxon>
    </lineage>
</organism>
<dbReference type="GO" id="GO:0051213">
    <property type="term" value="F:dioxygenase activity"/>
    <property type="evidence" value="ECO:0007669"/>
    <property type="project" value="UniProtKB-KW"/>
</dbReference>
<dbReference type="SUPFAM" id="SSF51197">
    <property type="entry name" value="Clavaminate synthase-like"/>
    <property type="match status" value="1"/>
</dbReference>
<dbReference type="AlphaFoldDB" id="A0AAV2Z5E6"/>
<gene>
    <name evidence="7" type="ORF">N0F65_008736</name>
</gene>
<evidence type="ECO:0000256" key="2">
    <source>
        <dbReference type="ARBA" id="ARBA00022964"/>
    </source>
</evidence>
<feature type="domain" description="Methyltransferase type 11" evidence="6">
    <location>
        <begin position="93"/>
        <end position="200"/>
    </location>
</feature>
<evidence type="ECO:0000256" key="4">
    <source>
        <dbReference type="SAM" id="MobiDB-lite"/>
    </source>
</evidence>
<dbReference type="InterPro" id="IPR007803">
    <property type="entry name" value="Asp/Arg/Pro-Hydrxlase"/>
</dbReference>
<dbReference type="Pfam" id="PF05118">
    <property type="entry name" value="Asp_Arg_Hydrox"/>
    <property type="match status" value="1"/>
</dbReference>
<evidence type="ECO:0000259" key="6">
    <source>
        <dbReference type="Pfam" id="PF08241"/>
    </source>
</evidence>
<dbReference type="PANTHER" id="PTHR46332:SF5">
    <property type="entry name" value="ASPARTATE BETA-HYDROXYLASE DOMAIN CONTAINING 2"/>
    <property type="match status" value="1"/>
</dbReference>
<evidence type="ECO:0000259" key="5">
    <source>
        <dbReference type="Pfam" id="PF05118"/>
    </source>
</evidence>
<dbReference type="EMBL" id="DAKRPA010000073">
    <property type="protein sequence ID" value="DAZ99929.1"/>
    <property type="molecule type" value="Genomic_DNA"/>
</dbReference>
<keyword evidence="3" id="KW-0560">Oxidoreductase</keyword>
<dbReference type="GO" id="GO:0016020">
    <property type="term" value="C:membrane"/>
    <property type="evidence" value="ECO:0007669"/>
    <property type="project" value="TreeGrafter"/>
</dbReference>
<keyword evidence="8" id="KW-1185">Reference proteome</keyword>